<evidence type="ECO:0000313" key="2">
    <source>
        <dbReference type="EMBL" id="QWG04241.1"/>
    </source>
</evidence>
<dbReference type="AlphaFoldDB" id="A0AAX1NCV6"/>
<accession>A0AAX1NCV6</accession>
<dbReference type="GO" id="GO:0006313">
    <property type="term" value="P:DNA transposition"/>
    <property type="evidence" value="ECO:0007669"/>
    <property type="project" value="InterPro"/>
</dbReference>
<dbReference type="SUPFAM" id="SSF143422">
    <property type="entry name" value="Transposase IS200-like"/>
    <property type="match status" value="1"/>
</dbReference>
<evidence type="ECO:0000313" key="3">
    <source>
        <dbReference type="Proteomes" id="UP000678679"/>
    </source>
</evidence>
<evidence type="ECO:0000259" key="1">
    <source>
        <dbReference type="SMART" id="SM01321"/>
    </source>
</evidence>
<organism evidence="2 3">
    <name type="scientific">Flammeovirga yaeyamensis</name>
    <dbReference type="NCBI Taxonomy" id="367791"/>
    <lineage>
        <taxon>Bacteria</taxon>
        <taxon>Pseudomonadati</taxon>
        <taxon>Bacteroidota</taxon>
        <taxon>Cytophagia</taxon>
        <taxon>Cytophagales</taxon>
        <taxon>Flammeovirgaceae</taxon>
        <taxon>Flammeovirga</taxon>
    </lineage>
</organism>
<reference evidence="2 3" key="1">
    <citation type="submission" date="2021-05" db="EMBL/GenBank/DDBJ databases">
        <title>Comparative genomic studies on the polysaccharide-degrading batcterial strains of the Flammeovirga genus.</title>
        <authorList>
            <person name="Zewei F."/>
            <person name="Zheng Z."/>
            <person name="Yu L."/>
            <person name="Ruyue G."/>
            <person name="Yanhong M."/>
            <person name="Yuanyuan C."/>
            <person name="Jingyan G."/>
            <person name="Wenjun H."/>
        </authorList>
    </citation>
    <scope>NUCLEOTIDE SEQUENCE [LARGE SCALE GENOMIC DNA]</scope>
    <source>
        <strain evidence="2 3">NBRC:100898</strain>
    </source>
</reference>
<dbReference type="NCBIfam" id="NF033573">
    <property type="entry name" value="transpos_IS200"/>
    <property type="match status" value="1"/>
</dbReference>
<dbReference type="EMBL" id="CP076133">
    <property type="protein sequence ID" value="QWG04241.1"/>
    <property type="molecule type" value="Genomic_DNA"/>
</dbReference>
<dbReference type="KEGG" id="fya:KMW28_25445"/>
<proteinExistence type="predicted"/>
<sequence>MSRTNHQIWTHVVWNTKNSENYFSLPFWTNYLNPLFFKIAHEKKIDLHFVNGYKNHVHALIKVKPNQSLSSLVKLLKGISSRRINEELGINHFQWQTGYYVSSVSPNRLEIAIKYIVNQWEKHQSIDFEQELKIFDFDEKIYSFINMK</sequence>
<dbReference type="RefSeq" id="WP_169663729.1">
    <property type="nucleotide sequence ID" value="NZ_CP076133.1"/>
</dbReference>
<dbReference type="SMART" id="SM01321">
    <property type="entry name" value="Y1_Tnp"/>
    <property type="match status" value="1"/>
</dbReference>
<protein>
    <submittedName>
        <fullName evidence="2">IS200/IS605 family transposase</fullName>
    </submittedName>
</protein>
<name>A0AAX1NCV6_9BACT</name>
<dbReference type="PANTHER" id="PTHR33360:SF2">
    <property type="entry name" value="TRANSPOSASE FOR INSERTION SEQUENCE ELEMENT IS200"/>
    <property type="match status" value="1"/>
</dbReference>
<dbReference type="GO" id="GO:0003677">
    <property type="term" value="F:DNA binding"/>
    <property type="evidence" value="ECO:0007669"/>
    <property type="project" value="InterPro"/>
</dbReference>
<gene>
    <name evidence="2" type="primary">tnpA</name>
    <name evidence="2" type="ORF">KMW28_25445</name>
</gene>
<dbReference type="PANTHER" id="PTHR33360">
    <property type="entry name" value="TRANSPOSASE FOR INSERTION SEQUENCE ELEMENT IS200"/>
    <property type="match status" value="1"/>
</dbReference>
<dbReference type="InterPro" id="IPR036515">
    <property type="entry name" value="Transposase_17_sf"/>
</dbReference>
<dbReference type="Gene3D" id="3.30.70.1290">
    <property type="entry name" value="Transposase IS200-like"/>
    <property type="match status" value="1"/>
</dbReference>
<keyword evidence="3" id="KW-1185">Reference proteome</keyword>
<dbReference type="GO" id="GO:0004803">
    <property type="term" value="F:transposase activity"/>
    <property type="evidence" value="ECO:0007669"/>
    <property type="project" value="InterPro"/>
</dbReference>
<dbReference type="Pfam" id="PF01797">
    <property type="entry name" value="Y1_Tnp"/>
    <property type="match status" value="1"/>
</dbReference>
<dbReference type="Proteomes" id="UP000678679">
    <property type="component" value="Chromosome 2"/>
</dbReference>
<feature type="domain" description="Transposase IS200-like" evidence="1">
    <location>
        <begin position="8"/>
        <end position="119"/>
    </location>
</feature>
<dbReference type="InterPro" id="IPR002686">
    <property type="entry name" value="Transposase_17"/>
</dbReference>